<evidence type="ECO:0000313" key="2">
    <source>
        <dbReference type="EMBL" id="SHJ71353.1"/>
    </source>
</evidence>
<reference evidence="2 3" key="1">
    <citation type="submission" date="2016-11" db="EMBL/GenBank/DDBJ databases">
        <authorList>
            <person name="Varghese N."/>
            <person name="Submissions S."/>
        </authorList>
    </citation>
    <scope>NUCLEOTIDE SEQUENCE [LARGE SCALE GENOMIC DNA]</scope>
    <source>
        <strain evidence="2 3">DSM 21988</strain>
    </source>
</reference>
<evidence type="ECO:0000256" key="1">
    <source>
        <dbReference type="SAM" id="MobiDB-lite"/>
    </source>
</evidence>
<accession>A0ABY1INX2</accession>
<dbReference type="Proteomes" id="UP000184290">
    <property type="component" value="Unassembled WGS sequence"/>
</dbReference>
<feature type="compositionally biased region" description="Polar residues" evidence="1">
    <location>
        <begin position="8"/>
        <end position="19"/>
    </location>
</feature>
<organism evidence="2 3">
    <name type="scientific">Aureimonas altamirensis DSM 21988</name>
    <dbReference type="NCBI Taxonomy" id="1121026"/>
    <lineage>
        <taxon>Bacteria</taxon>
        <taxon>Pseudomonadati</taxon>
        <taxon>Pseudomonadota</taxon>
        <taxon>Alphaproteobacteria</taxon>
        <taxon>Hyphomicrobiales</taxon>
        <taxon>Aurantimonadaceae</taxon>
        <taxon>Aureimonas</taxon>
    </lineage>
</organism>
<dbReference type="RefSeq" id="WP_156417296.1">
    <property type="nucleotide sequence ID" value="NZ_FQZC01000004.1"/>
</dbReference>
<keyword evidence="3" id="KW-1185">Reference proteome</keyword>
<name>A0ABY1INX2_9HYPH</name>
<dbReference type="EMBL" id="FQZC01000004">
    <property type="protein sequence ID" value="SHJ71353.1"/>
    <property type="molecule type" value="Genomic_DNA"/>
</dbReference>
<comment type="caution">
    <text evidence="2">The sequence shown here is derived from an EMBL/GenBank/DDBJ whole genome shotgun (WGS) entry which is preliminary data.</text>
</comment>
<protein>
    <submittedName>
        <fullName evidence="2">Uncharacterized protein</fullName>
    </submittedName>
</protein>
<sequence>MKTHINHKAQSFDTNPQAEHSSRLHLDEVAGTPEGKAYPAYFHGMGFAVGAVGPSGEG</sequence>
<gene>
    <name evidence="2" type="ORF">SAMN02745911_3086</name>
</gene>
<feature type="region of interest" description="Disordered" evidence="1">
    <location>
        <begin position="1"/>
        <end position="30"/>
    </location>
</feature>
<proteinExistence type="predicted"/>
<evidence type="ECO:0000313" key="3">
    <source>
        <dbReference type="Proteomes" id="UP000184290"/>
    </source>
</evidence>